<feature type="transmembrane region" description="Helical" evidence="1">
    <location>
        <begin position="64"/>
        <end position="88"/>
    </location>
</feature>
<keyword evidence="3" id="KW-1185">Reference proteome</keyword>
<dbReference type="AlphaFoldDB" id="A0A0C2FJD2"/>
<dbReference type="Proteomes" id="UP000031675">
    <property type="component" value="Unassembled WGS sequence"/>
</dbReference>
<protein>
    <submittedName>
        <fullName evidence="2">Uncharacterized protein</fullName>
    </submittedName>
</protein>
<evidence type="ECO:0000313" key="3">
    <source>
        <dbReference type="Proteomes" id="UP000031675"/>
    </source>
</evidence>
<accession>A0A0C2FJD2</accession>
<reference evidence="3" key="1">
    <citation type="journal article" date="2015" name="Chem. Biol.">
        <title>Structure, bioactivity, and resistance mechanism of streptomonomicin, an unusual lasso Peptide from an understudied halophilic actinomycete.</title>
        <authorList>
            <person name="Metelev M."/>
            <person name="Tietz J.I."/>
            <person name="Melby J.O."/>
            <person name="Blair P.M."/>
            <person name="Zhu L."/>
            <person name="Livnat I."/>
            <person name="Severinov K."/>
            <person name="Mitchell D.A."/>
        </authorList>
    </citation>
    <scope>NUCLEOTIDE SEQUENCE [LARGE SCALE GENOMIC DNA]</scope>
    <source>
        <strain evidence="3">YIM 90003</strain>
    </source>
</reference>
<evidence type="ECO:0000256" key="1">
    <source>
        <dbReference type="SAM" id="Phobius"/>
    </source>
</evidence>
<keyword evidence="1" id="KW-1133">Transmembrane helix</keyword>
<sequence length="135" mass="14139">MDFKRLQWPLVVGLGALALVRPLLNIVTEQVEGVDVAAPILATIGVSLVWIAAVGLFRVGQPVLTLVCAGLVSAVLSIVLSGVLSVTLVGELQGPLARPIAIVPVLLINAVWGALAGALALGLQRLRADRRPFRR</sequence>
<dbReference type="OrthoDB" id="2898516at2"/>
<organism evidence="2 3">
    <name type="scientific">Streptomonospora alba</name>
    <dbReference type="NCBI Taxonomy" id="183763"/>
    <lineage>
        <taxon>Bacteria</taxon>
        <taxon>Bacillati</taxon>
        <taxon>Actinomycetota</taxon>
        <taxon>Actinomycetes</taxon>
        <taxon>Streptosporangiales</taxon>
        <taxon>Nocardiopsidaceae</taxon>
        <taxon>Streptomonospora</taxon>
    </lineage>
</organism>
<evidence type="ECO:0000313" key="2">
    <source>
        <dbReference type="EMBL" id="KIH99459.1"/>
    </source>
</evidence>
<keyword evidence="1" id="KW-0812">Transmembrane</keyword>
<dbReference type="RefSeq" id="WP_040271871.1">
    <property type="nucleotide sequence ID" value="NZ_JROO01000011.1"/>
</dbReference>
<comment type="caution">
    <text evidence="2">The sequence shown here is derived from an EMBL/GenBank/DDBJ whole genome shotgun (WGS) entry which is preliminary data.</text>
</comment>
<gene>
    <name evidence="2" type="ORF">LP52_07435</name>
</gene>
<proteinExistence type="predicted"/>
<name>A0A0C2FJD2_9ACTN</name>
<feature type="transmembrane region" description="Helical" evidence="1">
    <location>
        <begin position="100"/>
        <end position="123"/>
    </location>
</feature>
<keyword evidence="1" id="KW-0472">Membrane</keyword>
<dbReference type="EMBL" id="JROO01000011">
    <property type="protein sequence ID" value="KIH99459.1"/>
    <property type="molecule type" value="Genomic_DNA"/>
</dbReference>
<feature type="transmembrane region" description="Helical" evidence="1">
    <location>
        <begin position="7"/>
        <end position="24"/>
    </location>
</feature>
<feature type="transmembrane region" description="Helical" evidence="1">
    <location>
        <begin position="36"/>
        <end position="57"/>
    </location>
</feature>